<keyword evidence="2" id="KW-0805">Transcription regulation</keyword>
<keyword evidence="3" id="KW-0804">Transcription</keyword>
<dbReference type="InterPro" id="IPR011598">
    <property type="entry name" value="bHLH_dom"/>
</dbReference>
<dbReference type="GO" id="GO:0005634">
    <property type="term" value="C:nucleus"/>
    <property type="evidence" value="ECO:0007669"/>
    <property type="project" value="UniProtKB-SubCell"/>
</dbReference>
<feature type="domain" description="BHLH" evidence="5">
    <location>
        <begin position="253"/>
        <end position="303"/>
    </location>
</feature>
<comment type="subcellular location">
    <subcellularLocation>
        <location evidence="1">Nucleus</location>
    </subcellularLocation>
</comment>
<dbReference type="SUPFAM" id="SSF47459">
    <property type="entry name" value="HLH, helix-loop-helix DNA-binding domain"/>
    <property type="match status" value="1"/>
</dbReference>
<evidence type="ECO:0000259" key="5">
    <source>
        <dbReference type="PROSITE" id="PS50888"/>
    </source>
</evidence>
<evidence type="ECO:0000313" key="7">
    <source>
        <dbReference type="Proteomes" id="UP001168098"/>
    </source>
</evidence>
<keyword evidence="7" id="KW-1185">Reference proteome</keyword>
<dbReference type="FunFam" id="4.10.280.10:FF:000002">
    <property type="entry name" value="Basic helix-loop-helix transcription factor"/>
    <property type="match status" value="1"/>
</dbReference>
<dbReference type="Gene3D" id="4.10.280.10">
    <property type="entry name" value="Helix-loop-helix DNA-binding domain"/>
    <property type="match status" value="1"/>
</dbReference>
<dbReference type="GO" id="GO:0046983">
    <property type="term" value="F:protein dimerization activity"/>
    <property type="evidence" value="ECO:0007669"/>
    <property type="project" value="InterPro"/>
</dbReference>
<reference evidence="6 7" key="1">
    <citation type="journal article" date="2023" name="BMC Biotechnol.">
        <title>Vitis rotundifolia cv Carlos genome sequencing.</title>
        <authorList>
            <person name="Huff M."/>
            <person name="Hulse-Kemp A."/>
            <person name="Scheffler B."/>
            <person name="Youngblood R."/>
            <person name="Simpson S."/>
            <person name="Babiker E."/>
            <person name="Staton M."/>
        </authorList>
    </citation>
    <scope>NUCLEOTIDE SEQUENCE [LARGE SCALE GENOMIC DNA]</scope>
    <source>
        <tissue evidence="6">Leaf</tissue>
    </source>
</reference>
<evidence type="ECO:0000256" key="2">
    <source>
        <dbReference type="ARBA" id="ARBA00023015"/>
    </source>
</evidence>
<dbReference type="SMART" id="SM00353">
    <property type="entry name" value="HLH"/>
    <property type="match status" value="1"/>
</dbReference>
<dbReference type="Proteomes" id="UP001168098">
    <property type="component" value="Unassembled WGS sequence"/>
</dbReference>
<dbReference type="GO" id="GO:0003700">
    <property type="term" value="F:DNA-binding transcription factor activity"/>
    <property type="evidence" value="ECO:0007669"/>
    <property type="project" value="TreeGrafter"/>
</dbReference>
<dbReference type="EMBL" id="JARBHA010000020">
    <property type="protein sequence ID" value="KAJ9670437.1"/>
    <property type="molecule type" value="Genomic_DNA"/>
</dbReference>
<evidence type="ECO:0000313" key="6">
    <source>
        <dbReference type="EMBL" id="KAJ9670437.1"/>
    </source>
</evidence>
<accession>A0AA38YHA4</accession>
<dbReference type="PANTHER" id="PTHR12565:SF458">
    <property type="entry name" value="TRANSCRIPTION FACTOR BHLH49"/>
    <property type="match status" value="1"/>
</dbReference>
<dbReference type="AlphaFoldDB" id="A0AA38YHA4"/>
<proteinExistence type="predicted"/>
<comment type="caution">
    <text evidence="6">The sequence shown here is derived from an EMBL/GenBank/DDBJ whole genome shotgun (WGS) entry which is preliminary data.</text>
</comment>
<organism evidence="6 7">
    <name type="scientific">Vitis rotundifolia</name>
    <name type="common">Muscadine grape</name>
    <dbReference type="NCBI Taxonomy" id="103349"/>
    <lineage>
        <taxon>Eukaryota</taxon>
        <taxon>Viridiplantae</taxon>
        <taxon>Streptophyta</taxon>
        <taxon>Embryophyta</taxon>
        <taxon>Tracheophyta</taxon>
        <taxon>Spermatophyta</taxon>
        <taxon>Magnoliopsida</taxon>
        <taxon>eudicotyledons</taxon>
        <taxon>Gunneridae</taxon>
        <taxon>Pentapetalae</taxon>
        <taxon>rosids</taxon>
        <taxon>Vitales</taxon>
        <taxon>Vitaceae</taxon>
        <taxon>Viteae</taxon>
        <taxon>Vitis</taxon>
    </lineage>
</organism>
<dbReference type="Pfam" id="PF00010">
    <property type="entry name" value="HLH"/>
    <property type="match status" value="1"/>
</dbReference>
<sequence length="416" mass="45741">MDTDGSGDSGFEHKDGSLLDCPSLGIFTSLSSLNGATSIFTGDYDPPVPLAHNADIIGPPPLTTHDQIDDLYAGNVLENQGMSRTIHLTQYSSDPRFVELVPNFPHFSTAGFSETVTSSCLPRCHNIGCPPDHPLEKNGTRKTSNLRNKTNNCAQMKEGCHIADDGTMELSPIEKKRKRLADDRSQFAHLKNMEAAQQKDECQGRQDERKQKAEQKIVANNCGKLIGEEVKISSQTGEAPKEDYIHVRAKRGQATNSHSLAERVRRERISERMKFLQDLVPGCNKITGKAVMLDEIINYVQSLQRQVEFLSMKLATVYPEMNVQIERILSSDIQHSKGGTAPILGFGPGMNSAYPIPRVTLQAISPAIESSTLQSSPMSPMPNVWDNELQGIKQMGFTSTAALENLETSGCTKVQL</sequence>
<evidence type="ECO:0000256" key="3">
    <source>
        <dbReference type="ARBA" id="ARBA00023163"/>
    </source>
</evidence>
<dbReference type="PANTHER" id="PTHR12565">
    <property type="entry name" value="STEROL REGULATORY ELEMENT-BINDING PROTEIN"/>
    <property type="match status" value="1"/>
</dbReference>
<evidence type="ECO:0000256" key="1">
    <source>
        <dbReference type="ARBA" id="ARBA00004123"/>
    </source>
</evidence>
<keyword evidence="4" id="KW-0539">Nucleus</keyword>
<dbReference type="CDD" id="cd18919">
    <property type="entry name" value="bHLH_AtBPE_like"/>
    <property type="match status" value="1"/>
</dbReference>
<dbReference type="PROSITE" id="PS50888">
    <property type="entry name" value="BHLH"/>
    <property type="match status" value="1"/>
</dbReference>
<gene>
    <name evidence="6" type="ORF">PVL29_026768</name>
</gene>
<dbReference type="InterPro" id="IPR024097">
    <property type="entry name" value="bHLH_ZIP_TF"/>
</dbReference>
<name>A0AA38YHA4_VITRO</name>
<protein>
    <recommendedName>
        <fullName evidence="5">BHLH domain-containing protein</fullName>
    </recommendedName>
</protein>
<evidence type="ECO:0000256" key="4">
    <source>
        <dbReference type="ARBA" id="ARBA00023242"/>
    </source>
</evidence>
<dbReference type="InterPro" id="IPR036638">
    <property type="entry name" value="HLH_DNA-bd_sf"/>
</dbReference>